<reference evidence="5 6" key="1">
    <citation type="submission" date="2024-05" db="EMBL/GenBank/DDBJ databases">
        <authorList>
            <person name="Wallberg A."/>
        </authorList>
    </citation>
    <scope>NUCLEOTIDE SEQUENCE [LARGE SCALE GENOMIC DNA]</scope>
</reference>
<comment type="caution">
    <text evidence="3">Lacks conserved residue(s) required for the propagation of feature annotation.</text>
</comment>
<evidence type="ECO:0000259" key="4">
    <source>
        <dbReference type="PROSITE" id="PS01180"/>
    </source>
</evidence>
<organism evidence="5 6">
    <name type="scientific">Meganyctiphanes norvegica</name>
    <name type="common">Northern krill</name>
    <name type="synonym">Thysanopoda norvegica</name>
    <dbReference type="NCBI Taxonomy" id="48144"/>
    <lineage>
        <taxon>Eukaryota</taxon>
        <taxon>Metazoa</taxon>
        <taxon>Ecdysozoa</taxon>
        <taxon>Arthropoda</taxon>
        <taxon>Crustacea</taxon>
        <taxon>Multicrustacea</taxon>
        <taxon>Malacostraca</taxon>
        <taxon>Eumalacostraca</taxon>
        <taxon>Eucarida</taxon>
        <taxon>Euphausiacea</taxon>
        <taxon>Euphausiidae</taxon>
        <taxon>Meganyctiphanes</taxon>
    </lineage>
</organism>
<keyword evidence="6" id="KW-1185">Reference proteome</keyword>
<proteinExistence type="predicted"/>
<dbReference type="InterPro" id="IPR035914">
    <property type="entry name" value="Sperma_CUB_dom_sf"/>
</dbReference>
<dbReference type="PROSITE" id="PS01180">
    <property type="entry name" value="CUB"/>
    <property type="match status" value="1"/>
</dbReference>
<comment type="caution">
    <text evidence="5">The sequence shown here is derived from an EMBL/GenBank/DDBJ whole genome shotgun (WGS) entry which is preliminary data.</text>
</comment>
<feature type="domain" description="CUB" evidence="4">
    <location>
        <begin position="41"/>
        <end position="144"/>
    </location>
</feature>
<feature type="non-terminal residue" evidence="5">
    <location>
        <position position="144"/>
    </location>
</feature>
<protein>
    <recommendedName>
        <fullName evidence="4">CUB domain-containing protein</fullName>
    </recommendedName>
</protein>
<gene>
    <name evidence="5" type="ORF">MNOR_LOCUS8327</name>
</gene>
<keyword evidence="1" id="KW-0677">Repeat</keyword>
<evidence type="ECO:0000256" key="2">
    <source>
        <dbReference type="ARBA" id="ARBA00023157"/>
    </source>
</evidence>
<dbReference type="Gene3D" id="2.60.120.290">
    <property type="entry name" value="Spermadhesin, CUB domain"/>
    <property type="match status" value="1"/>
</dbReference>
<dbReference type="CDD" id="cd00041">
    <property type="entry name" value="CUB"/>
    <property type="match status" value="1"/>
</dbReference>
<sequence>MSESSHIFTVFSKSLQIGNIIEYVPWPPEPTSNQSESSLDCGGEYNSSSGIIRHPLGGGNYQNNENCTWIISAAKYITITFVSFDTQTRRDYLYVRDGQSMSSAVIGIFSGTRVPSSVPGPVKTTTTSAHLHFTTDYTETRTGF</sequence>
<evidence type="ECO:0000256" key="3">
    <source>
        <dbReference type="PROSITE-ProRule" id="PRU00059"/>
    </source>
</evidence>
<accession>A0AAV2Q5A6</accession>
<dbReference type="InterPro" id="IPR000859">
    <property type="entry name" value="CUB_dom"/>
</dbReference>
<dbReference type="SUPFAM" id="SSF49854">
    <property type="entry name" value="Spermadhesin, CUB domain"/>
    <property type="match status" value="1"/>
</dbReference>
<dbReference type="Proteomes" id="UP001497623">
    <property type="component" value="Unassembled WGS sequence"/>
</dbReference>
<dbReference type="SMART" id="SM00042">
    <property type="entry name" value="CUB"/>
    <property type="match status" value="1"/>
</dbReference>
<evidence type="ECO:0000313" key="6">
    <source>
        <dbReference type="Proteomes" id="UP001497623"/>
    </source>
</evidence>
<dbReference type="AlphaFoldDB" id="A0AAV2Q5A6"/>
<dbReference type="PANTHER" id="PTHR24251">
    <property type="entry name" value="OVOCHYMASE-RELATED"/>
    <property type="match status" value="1"/>
</dbReference>
<dbReference type="Pfam" id="PF00431">
    <property type="entry name" value="CUB"/>
    <property type="match status" value="1"/>
</dbReference>
<evidence type="ECO:0000313" key="5">
    <source>
        <dbReference type="EMBL" id="CAL4070678.1"/>
    </source>
</evidence>
<dbReference type="EMBL" id="CAXKWB010003846">
    <property type="protein sequence ID" value="CAL4070678.1"/>
    <property type="molecule type" value="Genomic_DNA"/>
</dbReference>
<keyword evidence="2" id="KW-1015">Disulfide bond</keyword>
<name>A0AAV2Q5A6_MEGNR</name>
<evidence type="ECO:0000256" key="1">
    <source>
        <dbReference type="ARBA" id="ARBA00022737"/>
    </source>
</evidence>